<accession>A0ABS2LKB2</accession>
<dbReference type="EC" id="3.4.21.-" evidence="7"/>
<dbReference type="PRINTS" id="PR00834">
    <property type="entry name" value="PROTEASES2C"/>
</dbReference>
<feature type="transmembrane region" description="Helical" evidence="5">
    <location>
        <begin position="180"/>
        <end position="203"/>
    </location>
</feature>
<feature type="compositionally biased region" description="Low complexity" evidence="4">
    <location>
        <begin position="14"/>
        <end position="37"/>
    </location>
</feature>
<keyword evidence="5" id="KW-1133">Transmembrane helix</keyword>
<dbReference type="InterPro" id="IPR009003">
    <property type="entry name" value="Peptidase_S1_PA"/>
</dbReference>
<dbReference type="GO" id="GO:0006508">
    <property type="term" value="P:proteolysis"/>
    <property type="evidence" value="ECO:0007669"/>
    <property type="project" value="UniProtKB-KW"/>
</dbReference>
<evidence type="ECO:0000256" key="2">
    <source>
        <dbReference type="ARBA" id="ARBA00022670"/>
    </source>
</evidence>
<proteinExistence type="inferred from homology"/>
<feature type="compositionally biased region" description="Pro residues" evidence="4">
    <location>
        <begin position="138"/>
        <end position="151"/>
    </location>
</feature>
<dbReference type="Pfam" id="PF13365">
    <property type="entry name" value="Trypsin_2"/>
    <property type="match status" value="1"/>
</dbReference>
<dbReference type="SMART" id="SM00228">
    <property type="entry name" value="PDZ"/>
    <property type="match status" value="1"/>
</dbReference>
<dbReference type="Gene3D" id="2.40.10.10">
    <property type="entry name" value="Trypsin-like serine proteases"/>
    <property type="match status" value="2"/>
</dbReference>
<dbReference type="PANTHER" id="PTHR43343:SF3">
    <property type="entry name" value="PROTEASE DO-LIKE 8, CHLOROPLASTIC"/>
    <property type="match status" value="1"/>
</dbReference>
<dbReference type="InterPro" id="IPR001940">
    <property type="entry name" value="Peptidase_S1C"/>
</dbReference>
<keyword evidence="3 7" id="KW-0378">Hydrolase</keyword>
<keyword evidence="2 7" id="KW-0645">Protease</keyword>
<evidence type="ECO:0000313" key="8">
    <source>
        <dbReference type="Proteomes" id="UP000698059"/>
    </source>
</evidence>
<evidence type="ECO:0000256" key="1">
    <source>
        <dbReference type="ARBA" id="ARBA00010541"/>
    </source>
</evidence>
<dbReference type="GO" id="GO:0008233">
    <property type="term" value="F:peptidase activity"/>
    <property type="evidence" value="ECO:0007669"/>
    <property type="project" value="UniProtKB-KW"/>
</dbReference>
<dbReference type="InterPro" id="IPR036034">
    <property type="entry name" value="PDZ_sf"/>
</dbReference>
<dbReference type="InterPro" id="IPR043504">
    <property type="entry name" value="Peptidase_S1_PA_chymotrypsin"/>
</dbReference>
<dbReference type="SUPFAM" id="SSF50156">
    <property type="entry name" value="PDZ domain-like"/>
    <property type="match status" value="1"/>
</dbReference>
<sequence length="540" mass="53645">MTAHDSAPGPAEPQPAADSPATPDAVDAPPSDAQAPAPRVPSPDEGAPQEPPHEPRNPFAPPSAYRSTPRVALTSAESNPAVPAAPAPAPGQGDTRPYGAPLGSLPVARPGLEGYGSSAGRVAPVPPPPSYQVRQPGSYPPGQPPRPPHPVQDPQTGPATPPVEPWGGQGRPAPTKRRRFGVGAVAGVAALALVAGAVGGVAADRIMDGADRRPVDVSLPASGIAPGEERPQGSVAAVAASVLPSVVSLQVEGADGVSTGSGFVIREDGFILTNNHVVAAGAAGGEVTVLFADGSERPAEIVGRTPDYDLAVVKVDETGLTPLVLGDSDSVVVGDPVVAIGAPLGLNGTVTTGIVSALHRPVAAGDSAETAFIDAIQTDAAINPGNSGGPLVNGAGEVVGVNSAIAQPPGTGSATGSIGLGFAIPSNQARRTAEELMASGTATYPVIGVLLDSRYQGEGVQVTTEPQGGQAPVTADGPAAAAGIQAGDVILSIDGRPVSLSDELIVAIRAKAPGDTVTLRVRTGDQERDVRVVLDEATSE</sequence>
<feature type="domain" description="PDZ" evidence="6">
    <location>
        <begin position="433"/>
        <end position="525"/>
    </location>
</feature>
<keyword evidence="8" id="KW-1185">Reference proteome</keyword>
<dbReference type="PROSITE" id="PS50106">
    <property type="entry name" value="PDZ"/>
    <property type="match status" value="1"/>
</dbReference>
<dbReference type="Pfam" id="PF13180">
    <property type="entry name" value="PDZ_2"/>
    <property type="match status" value="1"/>
</dbReference>
<comment type="caution">
    <text evidence="7">The sequence shown here is derived from an EMBL/GenBank/DDBJ whole genome shotgun (WGS) entry which is preliminary data.</text>
</comment>
<keyword evidence="5" id="KW-0812">Transmembrane</keyword>
<dbReference type="PANTHER" id="PTHR43343">
    <property type="entry name" value="PEPTIDASE S12"/>
    <property type="match status" value="1"/>
</dbReference>
<feature type="region of interest" description="Disordered" evidence="4">
    <location>
        <begin position="1"/>
        <end position="176"/>
    </location>
</feature>
<evidence type="ECO:0000256" key="5">
    <source>
        <dbReference type="SAM" id="Phobius"/>
    </source>
</evidence>
<keyword evidence="5" id="KW-0472">Membrane</keyword>
<name>A0ABS2LKB2_9CELL</name>
<dbReference type="InterPro" id="IPR001478">
    <property type="entry name" value="PDZ"/>
</dbReference>
<evidence type="ECO:0000256" key="3">
    <source>
        <dbReference type="ARBA" id="ARBA00022801"/>
    </source>
</evidence>
<protein>
    <submittedName>
        <fullName evidence="7">Serine protease PepD</fullName>
        <ecNumber evidence="7">3.4.21.-</ecNumber>
    </submittedName>
</protein>
<evidence type="ECO:0000256" key="4">
    <source>
        <dbReference type="SAM" id="MobiDB-lite"/>
    </source>
</evidence>
<dbReference type="Gene3D" id="2.30.42.10">
    <property type="match status" value="1"/>
</dbReference>
<evidence type="ECO:0000259" key="6">
    <source>
        <dbReference type="PROSITE" id="PS50106"/>
    </source>
</evidence>
<gene>
    <name evidence="7" type="ORF">JOD49_003582</name>
</gene>
<organism evidence="7 8">
    <name type="scientific">Oerskovia jenensis</name>
    <dbReference type="NCBI Taxonomy" id="162169"/>
    <lineage>
        <taxon>Bacteria</taxon>
        <taxon>Bacillati</taxon>
        <taxon>Actinomycetota</taxon>
        <taxon>Actinomycetes</taxon>
        <taxon>Micrococcales</taxon>
        <taxon>Cellulomonadaceae</taxon>
        <taxon>Oerskovia</taxon>
    </lineage>
</organism>
<dbReference type="CDD" id="cd06779">
    <property type="entry name" value="cpPDZ_Deg_HtrA-like"/>
    <property type="match status" value="1"/>
</dbReference>
<dbReference type="RefSeq" id="WP_239525255.1">
    <property type="nucleotide sequence ID" value="NZ_BAAAVF010000001.1"/>
</dbReference>
<dbReference type="EMBL" id="JAFBBO010000001">
    <property type="protein sequence ID" value="MBM7480662.1"/>
    <property type="molecule type" value="Genomic_DNA"/>
</dbReference>
<dbReference type="InterPro" id="IPR051201">
    <property type="entry name" value="Chloro_Bact_Ser_Proteases"/>
</dbReference>
<evidence type="ECO:0000313" key="7">
    <source>
        <dbReference type="EMBL" id="MBM7480662.1"/>
    </source>
</evidence>
<dbReference type="SUPFAM" id="SSF50494">
    <property type="entry name" value="Trypsin-like serine proteases"/>
    <property type="match status" value="1"/>
</dbReference>
<comment type="similarity">
    <text evidence="1">Belongs to the peptidase S1C family.</text>
</comment>
<reference evidence="7 8" key="1">
    <citation type="submission" date="2021-01" db="EMBL/GenBank/DDBJ databases">
        <title>Sequencing the genomes of 1000 actinobacteria strains.</title>
        <authorList>
            <person name="Klenk H.-P."/>
        </authorList>
    </citation>
    <scope>NUCLEOTIDE SEQUENCE [LARGE SCALE GENOMIC DNA]</scope>
    <source>
        <strain evidence="7 8">DSM 46000</strain>
    </source>
</reference>
<dbReference type="Proteomes" id="UP000698059">
    <property type="component" value="Unassembled WGS sequence"/>
</dbReference>